<evidence type="ECO:0000256" key="2">
    <source>
        <dbReference type="SAM" id="MobiDB-lite"/>
    </source>
</evidence>
<reference evidence="4" key="1">
    <citation type="journal article" date="2006" name="PLoS Biol.">
        <title>Macronuclear genome sequence of the ciliate Tetrahymena thermophila, a model eukaryote.</title>
        <authorList>
            <person name="Eisen J.A."/>
            <person name="Coyne R.S."/>
            <person name="Wu M."/>
            <person name="Wu D."/>
            <person name="Thiagarajan M."/>
            <person name="Wortman J.R."/>
            <person name="Badger J.H."/>
            <person name="Ren Q."/>
            <person name="Amedeo P."/>
            <person name="Jones K.M."/>
            <person name="Tallon L.J."/>
            <person name="Delcher A.L."/>
            <person name="Salzberg S.L."/>
            <person name="Silva J.C."/>
            <person name="Haas B.J."/>
            <person name="Majoros W.H."/>
            <person name="Farzad M."/>
            <person name="Carlton J.M."/>
            <person name="Smith R.K. Jr."/>
            <person name="Garg J."/>
            <person name="Pearlman R.E."/>
            <person name="Karrer K.M."/>
            <person name="Sun L."/>
            <person name="Manning G."/>
            <person name="Elde N.C."/>
            <person name="Turkewitz A.P."/>
            <person name="Asai D.J."/>
            <person name="Wilkes D.E."/>
            <person name="Wang Y."/>
            <person name="Cai H."/>
            <person name="Collins K."/>
            <person name="Stewart B.A."/>
            <person name="Lee S.R."/>
            <person name="Wilamowska K."/>
            <person name="Weinberg Z."/>
            <person name="Ruzzo W.L."/>
            <person name="Wloga D."/>
            <person name="Gaertig J."/>
            <person name="Frankel J."/>
            <person name="Tsao C.-C."/>
            <person name="Gorovsky M.A."/>
            <person name="Keeling P.J."/>
            <person name="Waller R.F."/>
            <person name="Patron N.J."/>
            <person name="Cherry J.M."/>
            <person name="Stover N.A."/>
            <person name="Krieger C.J."/>
            <person name="del Toro C."/>
            <person name="Ryder H.F."/>
            <person name="Williamson S.C."/>
            <person name="Barbeau R.A."/>
            <person name="Hamilton E.P."/>
            <person name="Orias E."/>
        </authorList>
    </citation>
    <scope>NUCLEOTIDE SEQUENCE [LARGE SCALE GENOMIC DNA]</scope>
    <source>
        <strain evidence="4">SB210</strain>
    </source>
</reference>
<dbReference type="EMBL" id="GG662644">
    <property type="protein sequence ID" value="EAR99033.1"/>
    <property type="molecule type" value="Genomic_DNA"/>
</dbReference>
<evidence type="ECO:0000313" key="4">
    <source>
        <dbReference type="Proteomes" id="UP000009168"/>
    </source>
</evidence>
<sequence>MGCTQTKKPDTRVEKTLARLNEKEKQLDILIKQHQELILKYETNSLQATQKIPNGSTNELKQNVSVQQNKDQNILPINILDKDDLHTAQKKNIAESNTNEQKYQKSEKTAEKITIDNNFVNNSKTVISHQKANDMNQAIHKDQTASQSAQQTTQYNIVNNLDENNAQNKKISQQQKVGAQGQQSQVLHIIQSEQVYNQNNIIRITEDNEDINMQTDRKDNGRQSKNNQNISKAQPTQRSTKTGFGTDQQKKQNQDEIQEWTNLIQAFDDVSIRPIDNMQDKDQPLSADQIDFELGSKSNGAPTQSPPPFINNIYNTLPTNAQNRILPNINDEQPIQRPKTMQSNQFDQLIHHPDILKIYESVQKKILVKKNEEPQKID</sequence>
<accession>Q23RL5</accession>
<organism evidence="3 4">
    <name type="scientific">Tetrahymena thermophila (strain SB210)</name>
    <dbReference type="NCBI Taxonomy" id="312017"/>
    <lineage>
        <taxon>Eukaryota</taxon>
        <taxon>Sar</taxon>
        <taxon>Alveolata</taxon>
        <taxon>Ciliophora</taxon>
        <taxon>Intramacronucleata</taxon>
        <taxon>Oligohymenophorea</taxon>
        <taxon>Hymenostomatida</taxon>
        <taxon>Tetrahymenina</taxon>
        <taxon>Tetrahymenidae</taxon>
        <taxon>Tetrahymena</taxon>
    </lineage>
</organism>
<dbReference type="InParanoid" id="Q23RL5"/>
<feature type="compositionally biased region" description="Polar residues" evidence="2">
    <location>
        <begin position="223"/>
        <end position="247"/>
    </location>
</feature>
<feature type="region of interest" description="Disordered" evidence="2">
    <location>
        <begin position="207"/>
        <end position="254"/>
    </location>
</feature>
<name>Q23RL5_TETTS</name>
<evidence type="ECO:0000313" key="3">
    <source>
        <dbReference type="EMBL" id="EAR99033.1"/>
    </source>
</evidence>
<dbReference type="RefSeq" id="XP_001019278.1">
    <property type="nucleotide sequence ID" value="XM_001019278.1"/>
</dbReference>
<evidence type="ECO:0000256" key="1">
    <source>
        <dbReference type="SAM" id="Coils"/>
    </source>
</evidence>
<gene>
    <name evidence="3" type="ORF">TTHERM_00384770</name>
</gene>
<dbReference type="KEGG" id="tet:TTHERM_00384770"/>
<dbReference type="AlphaFoldDB" id="Q23RL5"/>
<proteinExistence type="predicted"/>
<dbReference type="Proteomes" id="UP000009168">
    <property type="component" value="Unassembled WGS sequence"/>
</dbReference>
<dbReference type="GeneID" id="7822881"/>
<dbReference type="HOGENOM" id="CLU_732576_0_0_1"/>
<feature type="coiled-coil region" evidence="1">
    <location>
        <begin position="13"/>
        <end position="40"/>
    </location>
</feature>
<protein>
    <submittedName>
        <fullName evidence="3">Uncharacterized protein</fullName>
    </submittedName>
</protein>
<keyword evidence="1" id="KW-0175">Coiled coil</keyword>
<keyword evidence="4" id="KW-1185">Reference proteome</keyword>